<dbReference type="Pfam" id="PF05860">
    <property type="entry name" value="TPS"/>
    <property type="match status" value="1"/>
</dbReference>
<dbReference type="EMBL" id="AM260525">
    <property type="protein sequence ID" value="CAK01426.1"/>
    <property type="molecule type" value="Genomic_DNA"/>
</dbReference>
<dbReference type="InterPro" id="IPR008638">
    <property type="entry name" value="FhaB/CdiA-like_TPS"/>
</dbReference>
<accession>A9ITG6</accession>
<evidence type="ECO:0000313" key="3">
    <source>
        <dbReference type="Proteomes" id="UP000001592"/>
    </source>
</evidence>
<gene>
    <name evidence="2" type="primary">fhaB</name>
    <name evidence="2" type="ordered locus">BT_1037</name>
</gene>
<feature type="domain" description="Filamentous haemagglutinin FhaB/tRNA nuclease CdiA-like TPS" evidence="1">
    <location>
        <begin position="63"/>
        <end position="185"/>
    </location>
</feature>
<dbReference type="RefSeq" id="WP_012231645.1">
    <property type="nucleotide sequence ID" value="NC_010161.1"/>
</dbReference>
<evidence type="ECO:0000313" key="2">
    <source>
        <dbReference type="EMBL" id="CAK01426.1"/>
    </source>
</evidence>
<dbReference type="HOGENOM" id="CLU_000043_2_2_5"/>
<evidence type="ECO:0000259" key="1">
    <source>
        <dbReference type="SMART" id="SM00912"/>
    </source>
</evidence>
<dbReference type="KEGG" id="btr:BT_1037"/>
<dbReference type="Pfam" id="PF13332">
    <property type="entry name" value="Fil_haemagg_2"/>
    <property type="match status" value="5"/>
</dbReference>
<dbReference type="eggNOG" id="COG3210">
    <property type="taxonomic scope" value="Bacteria"/>
</dbReference>
<dbReference type="SUPFAM" id="SSF51126">
    <property type="entry name" value="Pectin lyase-like"/>
    <property type="match status" value="1"/>
</dbReference>
<dbReference type="GO" id="GO:0003824">
    <property type="term" value="F:catalytic activity"/>
    <property type="evidence" value="ECO:0007669"/>
    <property type="project" value="UniProtKB-ARBA"/>
</dbReference>
<protein>
    <submittedName>
        <fullName evidence="2">Filamentous hemagglutinin</fullName>
    </submittedName>
</protein>
<name>A9ITG6_BART1</name>
<dbReference type="Gene3D" id="2.160.20.10">
    <property type="entry name" value="Single-stranded right-handed beta-helix, Pectin lyase-like"/>
    <property type="match status" value="1"/>
</dbReference>
<dbReference type="InterPro" id="IPR025157">
    <property type="entry name" value="Hemagglutinin_rpt"/>
</dbReference>
<dbReference type="InterPro" id="IPR012334">
    <property type="entry name" value="Pectin_lyas_fold"/>
</dbReference>
<reference evidence="2 3" key="1">
    <citation type="journal article" date="2007" name="Nat. Genet.">
        <title>Genomic analysis of Bartonella identifies type IV secretion systems as host adaptability factors.</title>
        <authorList>
            <person name="Saenz H.L."/>
            <person name="Engel P."/>
            <person name="Stoeckli M.C."/>
            <person name="Lanz C."/>
            <person name="Raddatz G."/>
            <person name="Vayssier-Taussat M."/>
            <person name="Birtles R."/>
            <person name="Schuster S.C."/>
            <person name="Dehio C."/>
        </authorList>
    </citation>
    <scope>NUCLEOTIDE SEQUENCE [LARGE SCALE GENOMIC DNA]</scope>
    <source>
        <strain evidence="3">DSM 28219 / CCUG 45778 / CIP 105476 / IBS 506</strain>
    </source>
</reference>
<proteinExistence type="predicted"/>
<sequence>MGHEKREQRTTLLSVLVSSTMLKKVLLGGLGFSCLLVPSALQAQIAVDASAGAGYRPDIVAAPNGVPSIDIVTPNSSGLSHNKYNDFNIGNGGVIWNNHAQEVGQSQLGGIMPGNPHLRVTGSAKVILNEVTSSKRSALNGPGEVFGRPADVIIANPNGISCDGCGFINTPHATLTTGVPEIDASGFLKGFVVRGGDITFGTKGANFFSGKGAVDIVDIVSRTVHFEGPVAGKDIGVVAGTGRYDYASREMKELTDITGKPEYAIDGSALGALQADQIKLVATEKGVGVRMRHDMAANAGQLHLSADGKISLQSAFGHGGVVLKSKSQSILAKRITSKRHVDIAAKKDVTLETVGADGHFTAEAQEGLLTIAGQATSGGNMKLSSREAIKVSGLGSGADMAFETGGDLTLAGTVLSGGNLKAHAGGDIRADLLAGGVDMAATGAAGSLILGNQGGVDLQSRQGAIAAESIYGAGDITLVSHNGISVSQTILSHDHVVIHTQPDARVHFGQLIAYGKVDIDGGAIDFSSLMAGGDAVLKGGSLNAGTLMTGLDFVRSQVSPWNPTGALVFYDKGSLSITVQRGIKVGHIISGENIDLFAGNDIYYDQIIGYGSATLTSVSGGISVENVLSVMGDVRLTAKTLDLSNNRSHIYTPQTLYLKGDHIDVSGSELTYGGLDFQSTNVLDIHHARLQAVIDQGGTGDILFVAPGVMIDETTSVLAARDFVIKTGELHNSGQLAAGQNLAFSVTGNATNSKTGLIYVKGNGALKVDGALLNDAGVVMAEGDLSFTNAVGTGKSLSLVNKAGLIQVGGNLNIQTKTLQNETDSTPKIEEKTEEITIAFEKPDKYNFLDGRPLYHDTNWDRWGKGKLSKRKHGKVGPKHFIFEQQLWNNKEGTYGTATLKDGTVYKAFTWERNALKGDIEEFVWNGSRRRGGWFGSNNNNWSHMTEETVTQTFSHKPAAQGMIQSHGNLIINADNIENNYSIMRAGGNADIHAETLTNVGATAYKNTFMHCHANTDAYCYAYNADGSRNGSLDIANGKDRQTGSEVLDTVPGLVQAGGTLNLVVDQLNNKAAEGSITGDAHFEAKAAGGNPLEALSGLTGAGALFTPKVDLNGTEELAEGSTLPLPKPQSGGVGGTLPNQNFIYETRADFLDVGKFYGSAYFLNRIGYKPDREIFFLGDAYFEKQLIEKQMRDLVGQGLGKGSFIPGSDAIEQVKSLLDVGADYAKAHNLVFGEPLSEEQLASLEAPMVIYVRQQVKGMDVYAPVLYIPEKDRASFVSAGALIMGDDVNITSPNTSTSTIINSGRIAANHQLNVHGGDILSQGGHFAAGGDAVLLAEKNIRLDAGRTTVDGVETILNTNALSSGGNATVLAKKDMTASGVKITTKGDLAMVTEEGNLTIGATETHHYSQHSDATMHQQSEVNSGGSTTFLSGKDLNILGSEVQTKDNLFLQAKENVSIDATRNSANSHRGDQTSHVAVHNGSHLSSGKETTVLSGKDIHVSASDIDAKGNVALGAQGDITIDTKSDEMAYHLQNKNLKVDMQGSRAVGSSINAGGDFTAIAGQDGKPHDLTITGSSIAADGKVGLKSSNDILINNAENSLHYEMSYHKEGGAFSSSKSQHNKTDASQVVGSLISGGKGVALEAANNTEVVASMLTAGKTGETPEDQTKADIKIYSGGNILIKGAQEKYDQQAQSSKSGFLSSKSSDTSQSHTTTVSSILGATGNIVLDAQGDATITASHMIANGDINVAGQSVTIDGMTDHHESHSETHKTGFGVGSGKGFASIFGSKSKTENEESFEHQGSSLNGKNITITAKKEDVNVVGSDFIAEENINVSAVHNVNVLPGHNSHSTNSKEERTGFGIQFEKNKSGVSVGIGVAGAKDKGDQWEKFNTASNFKAGNDAQFNAGNDVNLQATNVLANRDVNINAGNNITLSESYDTSHAQEKHEKFFAGVTGSVNVGILGSVQDIRDAGKRFGHGDTKHKIGNGLLGGLKGYDLYNKGKGLYNGIKGGASKSDLRNMADVSASITAGFKAEKAEASSQVSTAVTTTIEGGRSINMHANNGSIHGVGADLIAGTNPLSNDEQSGNITLDAKEHILFESAQNTQSTKNHSQNISANVGYSYGSGGSGWMGNASFGKGKGSSEQVQHKNSHIIGTSTVHTNSGGNTTFAGAVVSANRVEMNVGGDFTITSLSDTGQSSSKQNSVSVGFNGGKKDDVATTNIAFNKDKTSSDYHSVVEQSGIKTGDGGFDITVAGATTMTGGIIGSTAPANKNKLTTGTIKTSDITNSADAQANSDGISISAGGPMYQGKYGVGKNIVKNILDHAKAKDSEEGYTKSAISDSTIVLTNEAGQKALTGQDVEQAIASLNRDTANAHKGVQQLDVAKLEQIVHENREMAIQLLEEGFKYSDDSYRTMFIKEHPIAVVDRDEQGNTIYKTDENGVPIRDARGQKIPKFHYLTDEEKQHLQAGSDGKVHVSFNGIFTPPYEAAVYAEQHAENKNEPLYFVVFPEADSAISELLVAGYQKFLENNFWGLTNSTQEAKGLMYSYGLTGLELYGHSRGTMTLGNMLNSFKQEGVHGIANENTNINLYGPAFNVLVASGLLGYVSDGKQTTIGFDGHRYDFVSRIIGGNGYTYETIPAGSNMLKEWWRVITNPVSPHTCLGDVSDKCKVRYGSSHREQKP</sequence>
<dbReference type="SMART" id="SM00912">
    <property type="entry name" value="Haemagg_act"/>
    <property type="match status" value="1"/>
</dbReference>
<keyword evidence="3" id="KW-1185">Reference proteome</keyword>
<dbReference type="NCBIfam" id="TIGR01901">
    <property type="entry name" value="adhes_NPXG"/>
    <property type="match status" value="1"/>
</dbReference>
<dbReference type="Proteomes" id="UP000001592">
    <property type="component" value="Chromosome"/>
</dbReference>
<dbReference type="InterPro" id="IPR011050">
    <property type="entry name" value="Pectin_lyase_fold/virulence"/>
</dbReference>
<organism evidence="2 3">
    <name type="scientific">Bartonella tribocorum (strain DSM 28219 / CCUG 45778 / CIP 105476 / IBS 506)</name>
    <dbReference type="NCBI Taxonomy" id="382640"/>
    <lineage>
        <taxon>Bacteria</taxon>
        <taxon>Pseudomonadati</taxon>
        <taxon>Pseudomonadota</taxon>
        <taxon>Alphaproteobacteria</taxon>
        <taxon>Hyphomicrobiales</taxon>
        <taxon>Bartonellaceae</taxon>
        <taxon>Bartonella</taxon>
    </lineage>
</organism>